<keyword evidence="3" id="KW-1133">Transmembrane helix</keyword>
<name>A0ABN8I6A7_9NEOP</name>
<dbReference type="SMART" id="SM00442">
    <property type="entry name" value="FGF"/>
    <property type="match status" value="1"/>
</dbReference>
<feature type="compositionally biased region" description="Basic residues" evidence="2">
    <location>
        <begin position="209"/>
        <end position="220"/>
    </location>
</feature>
<keyword evidence="3" id="KW-0812">Transmembrane</keyword>
<evidence type="ECO:0000256" key="3">
    <source>
        <dbReference type="SAM" id="Phobius"/>
    </source>
</evidence>
<dbReference type="Gene3D" id="2.80.10.50">
    <property type="match status" value="1"/>
</dbReference>
<comment type="similarity">
    <text evidence="1">Belongs to the heparin-binding growth factors family.</text>
</comment>
<dbReference type="InterPro" id="IPR002209">
    <property type="entry name" value="Fibroblast_GF_fam"/>
</dbReference>
<dbReference type="InterPro" id="IPR008996">
    <property type="entry name" value="IL1/FGF"/>
</dbReference>
<feature type="chain" id="PRO_5045941234" description="Fibroblast growth factor" evidence="4">
    <location>
        <begin position="21"/>
        <end position="295"/>
    </location>
</feature>
<keyword evidence="6" id="KW-1185">Reference proteome</keyword>
<feature type="signal peptide" evidence="4">
    <location>
        <begin position="1"/>
        <end position="20"/>
    </location>
</feature>
<evidence type="ECO:0000256" key="2">
    <source>
        <dbReference type="SAM" id="MobiDB-lite"/>
    </source>
</evidence>
<keyword evidence="3" id="KW-0472">Membrane</keyword>
<protein>
    <recommendedName>
        <fullName evidence="7">Fibroblast growth factor</fullName>
    </recommendedName>
</protein>
<proteinExistence type="inferred from homology"/>
<dbReference type="SUPFAM" id="SSF50353">
    <property type="entry name" value="Cytokine"/>
    <property type="match status" value="1"/>
</dbReference>
<evidence type="ECO:0000256" key="1">
    <source>
        <dbReference type="ARBA" id="ARBA00007936"/>
    </source>
</evidence>
<reference evidence="5" key="1">
    <citation type="submission" date="2022-03" db="EMBL/GenBank/DDBJ databases">
        <authorList>
            <person name="Martin H S."/>
        </authorList>
    </citation>
    <scope>NUCLEOTIDE SEQUENCE</scope>
</reference>
<dbReference type="Proteomes" id="UP000837857">
    <property type="component" value="Chromosome 17"/>
</dbReference>
<evidence type="ECO:0000313" key="5">
    <source>
        <dbReference type="EMBL" id="CAH2047003.1"/>
    </source>
</evidence>
<accession>A0ABN8I6A7</accession>
<dbReference type="EMBL" id="OW152829">
    <property type="protein sequence ID" value="CAH2047003.1"/>
    <property type="molecule type" value="Genomic_DNA"/>
</dbReference>
<feature type="compositionally biased region" description="Basic and acidic residues" evidence="2">
    <location>
        <begin position="221"/>
        <end position="230"/>
    </location>
</feature>
<keyword evidence="4" id="KW-0732">Signal</keyword>
<feature type="region of interest" description="Disordered" evidence="2">
    <location>
        <begin position="193"/>
        <end position="248"/>
    </location>
</feature>
<evidence type="ECO:0000313" key="6">
    <source>
        <dbReference type="Proteomes" id="UP000837857"/>
    </source>
</evidence>
<dbReference type="Pfam" id="PF00167">
    <property type="entry name" value="FGF"/>
    <property type="match status" value="1"/>
</dbReference>
<feature type="non-terminal residue" evidence="5">
    <location>
        <position position="295"/>
    </location>
</feature>
<evidence type="ECO:0008006" key="7">
    <source>
        <dbReference type="Google" id="ProtNLM"/>
    </source>
</evidence>
<evidence type="ECO:0000256" key="4">
    <source>
        <dbReference type="SAM" id="SignalP"/>
    </source>
</evidence>
<organism evidence="5 6">
    <name type="scientific">Iphiclides podalirius</name>
    <name type="common">scarce swallowtail</name>
    <dbReference type="NCBI Taxonomy" id="110791"/>
    <lineage>
        <taxon>Eukaryota</taxon>
        <taxon>Metazoa</taxon>
        <taxon>Ecdysozoa</taxon>
        <taxon>Arthropoda</taxon>
        <taxon>Hexapoda</taxon>
        <taxon>Insecta</taxon>
        <taxon>Pterygota</taxon>
        <taxon>Neoptera</taxon>
        <taxon>Endopterygota</taxon>
        <taxon>Lepidoptera</taxon>
        <taxon>Glossata</taxon>
        <taxon>Ditrysia</taxon>
        <taxon>Papilionoidea</taxon>
        <taxon>Papilionidae</taxon>
        <taxon>Papilioninae</taxon>
        <taxon>Iphiclides</taxon>
    </lineage>
</organism>
<sequence length="295" mass="33682">MIRLQTQLLSSAMLPQLAVSAKILCLLMVVICGAVPSMVRSVRLYSQCSHMYVNVFANGTVMARSDGNDHPNLTISTRGVNLELLIYSPVQDMYLCFNRSRLVGRRLSRFQAERQQNCLFKEEFVDGYSTFHLVRNDDRYIGFNRRGAQLRRLKSRLSKRAHNCFAFMKENQDFDINRHNTMVAADVPRRPQRRLRPPAQNSIKPPCHGVRHHHGRHQRRRNCEGTRGGREQTPGRGHAPAAPDVDVKFPKGVQHRGARLLSRPRIDSCSKRKKGLLGKEQTVVSLVTSLPTDHR</sequence>
<gene>
    <name evidence="5" type="ORF">IPOD504_LOCUS5585</name>
</gene>
<dbReference type="CDD" id="cd23307">
    <property type="entry name" value="beta-trefoil_FGF8-like"/>
    <property type="match status" value="1"/>
</dbReference>
<feature type="transmembrane region" description="Helical" evidence="3">
    <location>
        <begin position="21"/>
        <end position="39"/>
    </location>
</feature>